<evidence type="ECO:0000313" key="3">
    <source>
        <dbReference type="Proteomes" id="UP000267464"/>
    </source>
</evidence>
<proteinExistence type="predicted"/>
<evidence type="ECO:0008006" key="4">
    <source>
        <dbReference type="Google" id="ProtNLM"/>
    </source>
</evidence>
<name>A0A3N7J2Q8_9BURK</name>
<keyword evidence="3" id="KW-1185">Reference proteome</keyword>
<sequence>MKVSRIRAAAVLAAVVASGLVGCAAERVSGLKAAAAATVSGVQAAAPSCRFSVKAIDDKRDQADLGTVHTTRVGGEGFAQWFADGIAVMPGYSREAAPVELRIEVVKAYIQSLGTLKSANLVVKVQVAGNGAVPGSKVYRGVDGSVNWSSSESEIQAAFDAAMTSLRQQLAADQAGWCKA</sequence>
<reference evidence="2 3" key="2">
    <citation type="submission" date="2018-12" db="EMBL/GenBank/DDBJ databases">
        <title>Rhizobacter gummiphilus sp. nov., a rubber-degrading bacterium isolated from the soil of a botanical garden in Japan.</title>
        <authorList>
            <person name="Shunsuke S.S."/>
        </authorList>
    </citation>
    <scope>NUCLEOTIDE SEQUENCE [LARGE SCALE GENOMIC DNA]</scope>
    <source>
        <strain evidence="2 3">S-16</strain>
    </source>
</reference>
<comment type="caution">
    <text evidence="2">The sequence shown here is derived from an EMBL/GenBank/DDBJ whole genome shotgun (WGS) entry which is preliminary data.</text>
</comment>
<evidence type="ECO:0000256" key="1">
    <source>
        <dbReference type="SAM" id="SignalP"/>
    </source>
</evidence>
<keyword evidence="1" id="KW-0732">Signal</keyword>
<organism evidence="2 3">
    <name type="scientific">Piscinibacter terrae</name>
    <dbReference type="NCBI Taxonomy" id="2496871"/>
    <lineage>
        <taxon>Bacteria</taxon>
        <taxon>Pseudomonadati</taxon>
        <taxon>Pseudomonadota</taxon>
        <taxon>Betaproteobacteria</taxon>
        <taxon>Burkholderiales</taxon>
        <taxon>Sphaerotilaceae</taxon>
        <taxon>Piscinibacter</taxon>
    </lineage>
</organism>
<dbReference type="PROSITE" id="PS51257">
    <property type="entry name" value="PROKAR_LIPOPROTEIN"/>
    <property type="match status" value="1"/>
</dbReference>
<dbReference type="AlphaFoldDB" id="A0A3N7J2Q8"/>
<evidence type="ECO:0000313" key="2">
    <source>
        <dbReference type="EMBL" id="RQP25222.1"/>
    </source>
</evidence>
<feature type="signal peptide" evidence="1">
    <location>
        <begin position="1"/>
        <end position="24"/>
    </location>
</feature>
<accession>A0A3N7J2Q8</accession>
<dbReference type="OrthoDB" id="8851836at2"/>
<protein>
    <recommendedName>
        <fullName evidence="4">Lipoprotein</fullName>
    </recommendedName>
</protein>
<reference evidence="2 3" key="1">
    <citation type="submission" date="2018-08" db="EMBL/GenBank/DDBJ databases">
        <authorList>
            <person name="Khan S.A."/>
            <person name="Jeon C.O."/>
            <person name="Chun B.H."/>
            <person name="Jeong S.E."/>
        </authorList>
    </citation>
    <scope>NUCLEOTIDE SEQUENCE [LARGE SCALE GENOMIC DNA]</scope>
    <source>
        <strain evidence="2 3">S-16</strain>
    </source>
</reference>
<dbReference type="EMBL" id="QUSW01000002">
    <property type="protein sequence ID" value="RQP25222.1"/>
    <property type="molecule type" value="Genomic_DNA"/>
</dbReference>
<dbReference type="RefSeq" id="WP_124540131.1">
    <property type="nucleotide sequence ID" value="NZ_QUSW01000002.1"/>
</dbReference>
<feature type="chain" id="PRO_5018178145" description="Lipoprotein" evidence="1">
    <location>
        <begin position="25"/>
        <end position="180"/>
    </location>
</feature>
<gene>
    <name evidence="2" type="ORF">DZC73_10315</name>
</gene>
<dbReference type="Proteomes" id="UP000267464">
    <property type="component" value="Unassembled WGS sequence"/>
</dbReference>